<organism evidence="12 13">
    <name type="scientific">Nothobranchius furzeri</name>
    <name type="common">Turquoise killifish</name>
    <dbReference type="NCBI Taxonomy" id="105023"/>
    <lineage>
        <taxon>Eukaryota</taxon>
        <taxon>Metazoa</taxon>
        <taxon>Chordata</taxon>
        <taxon>Craniata</taxon>
        <taxon>Vertebrata</taxon>
        <taxon>Euteleostomi</taxon>
        <taxon>Actinopterygii</taxon>
        <taxon>Neopterygii</taxon>
        <taxon>Teleostei</taxon>
        <taxon>Neoteleostei</taxon>
        <taxon>Acanthomorphata</taxon>
        <taxon>Ovalentaria</taxon>
        <taxon>Atherinomorphae</taxon>
        <taxon>Cyprinodontiformes</taxon>
        <taxon>Nothobranchiidae</taxon>
        <taxon>Nothobranchius</taxon>
    </lineage>
</organism>
<dbReference type="GO" id="GO:0007094">
    <property type="term" value="P:mitotic spindle assembly checkpoint signaling"/>
    <property type="evidence" value="ECO:0007669"/>
    <property type="project" value="InterPro"/>
</dbReference>
<feature type="region of interest" description="Disordered" evidence="9">
    <location>
        <begin position="476"/>
        <end position="555"/>
    </location>
</feature>
<feature type="region of interest" description="Disordered" evidence="9">
    <location>
        <begin position="674"/>
        <end position="712"/>
    </location>
</feature>
<dbReference type="GO" id="GO:0005634">
    <property type="term" value="C:nucleus"/>
    <property type="evidence" value="ECO:0007669"/>
    <property type="project" value="TreeGrafter"/>
</dbReference>
<keyword evidence="6" id="KW-0137">Centromere</keyword>
<dbReference type="InterPro" id="IPR008271">
    <property type="entry name" value="Ser/Thr_kinase_AS"/>
</dbReference>
<evidence type="ECO:0000313" key="12">
    <source>
        <dbReference type="EMBL" id="KAF7231396.1"/>
    </source>
</evidence>
<dbReference type="Proteomes" id="UP000822369">
    <property type="component" value="Chromosome 1"/>
</dbReference>
<dbReference type="PROSITE" id="PS50011">
    <property type="entry name" value="PROTEIN_KINASE_DOM"/>
    <property type="match status" value="1"/>
</dbReference>
<dbReference type="PROSITE" id="PS00108">
    <property type="entry name" value="PROTEIN_KINASE_ST"/>
    <property type="match status" value="1"/>
</dbReference>
<dbReference type="CTD" id="699"/>
<dbReference type="AlphaFoldDB" id="A0A9D2Z349"/>
<dbReference type="RefSeq" id="XP_015803760.3">
    <property type="nucleotide sequence ID" value="XM_015948274.3"/>
</dbReference>
<dbReference type="PROSITE" id="PS00107">
    <property type="entry name" value="PROTEIN_KINASE_ATP"/>
    <property type="match status" value="1"/>
</dbReference>
<feature type="compositionally biased region" description="Polar residues" evidence="9">
    <location>
        <begin position="394"/>
        <end position="407"/>
    </location>
</feature>
<evidence type="ECO:0000256" key="1">
    <source>
        <dbReference type="ARBA" id="ARBA00004629"/>
    </source>
</evidence>
<comment type="subcellular location">
    <subcellularLocation>
        <location evidence="1">Chromosome</location>
        <location evidence="1">Centromere</location>
        <location evidence="1">Kinetochore</location>
    </subcellularLocation>
</comment>
<feature type="binding site" evidence="7">
    <location>
        <position position="903"/>
    </location>
    <ligand>
        <name>ATP</name>
        <dbReference type="ChEBI" id="CHEBI:30616"/>
    </ligand>
</feature>
<feature type="compositionally biased region" description="Low complexity" evidence="9">
    <location>
        <begin position="159"/>
        <end position="170"/>
    </location>
</feature>
<evidence type="ECO:0000259" key="10">
    <source>
        <dbReference type="PROSITE" id="PS50011"/>
    </source>
</evidence>
<dbReference type="GeneID" id="107378199"/>
<dbReference type="PROSITE" id="PS51489">
    <property type="entry name" value="BUB1_N"/>
    <property type="match status" value="1"/>
</dbReference>
<keyword evidence="5 7" id="KW-0067">ATP-binding</keyword>
<evidence type="ECO:0000313" key="13">
    <source>
        <dbReference type="Proteomes" id="UP000822369"/>
    </source>
</evidence>
<sequence>MDVASSFQRFKDGLSSYEGDDLLDPWDRFVASLEQSGSSGSKMSLVYDSLVQTFLNVDRYANDVRYINYCIKCASFYPDPMEVYRQLFSKGIGTRTAALYLAWAQQLEQRGMIVQADAVYQRAMENQAQPPNAVLHEYRQFESRTRTQQQALAGSRTPSQSFQSNNQMSSDPVTHSKDLDARPPMPANRTITFVSRSEFPVPSGPRPPTVSEYMKEVLVSEGSDSELCFEEVRAEWHFCKLRERQDREKREIMERDLKEREDKIQRVKIQLEELRQGLEACASFRHQTSSQQLPAARTDPDPPQMVFTRPPPSNHLSSRRSLGLRLHAYQTSVPHPPHLHSVGPSSEESQSPFELPDVGEEPELVVQSSMLPESVNPDILRAAHLHLGAPVQLCSSDSGPAGPSSTRLDGGSVPEPEEKLDVSQGGGANVSHVTPNTSLGFVQATPSRVLPSPTVHTREALGVIMDMFQAPPFLEESASSSARPDPGAGTSRSDCSLPHPPSSTDPPFTIFQDDDKVDNKNCSAAAPADRAKPIRTLADSAPRASKPNDTPSDLILDESTMWGARYNPVHSLAACPNSTTDFAMLAPLVSTPFTYKTPLCTSLSQNQDTAADADDDAVMRRQTKKLSPIMEQSPSDDQGSGGGPSQLLPLSVRQDTMVGDGLASVTTVLPPSPAVLSFRDQTDSSRSAGPGWEVYTSPEQPPQPTSLSSVTSKRDKFKILEDSNQPAGLEPVQNLVCDVPMSPESAPKPDWFRVRSPEAPTEPDLDVFLSPHRPRRAKEEVLDVPMSPEPLQLGADVPMSPQLIGYSDEPMMSPDRGTSSESQLVPNPWDDKLICDLLSSLTPPLSAHPRCSSWECPVPVIVPKTSISVGTASLRVDSVLGEGAFATVYQATDPVTSEKMILKVQKPANPWEFYINTCLDARLQPAHRHLFSSIHSAHLFRNGSVLLGELHNLGTLLNMVNIYRTLSERVVPQPLVLYFAVCILHTVEQLHAVHVVHADIKPDNFMLSQRFLENECFDPESTDHGLVLIDLGQSIDLQMFPDGTAFTATCLTSGFQCTEMLSGKPWSYQTDYFGIAGTVFCLLFGTYMQVSNQDGVWRTNANFRRNPHAELWLEFFHTLLNIPDCRSLPSLRMLRGKLTDVLQKNYSSKLLSLKRRLVVLLLESLKASRR</sequence>
<dbReference type="SUPFAM" id="SSF56112">
    <property type="entry name" value="Protein kinase-like (PK-like)"/>
    <property type="match status" value="1"/>
</dbReference>
<evidence type="ECO:0000256" key="8">
    <source>
        <dbReference type="SAM" id="Coils"/>
    </source>
</evidence>
<dbReference type="GO" id="GO:0005524">
    <property type="term" value="F:ATP binding"/>
    <property type="evidence" value="ECO:0007669"/>
    <property type="project" value="UniProtKB-UniRule"/>
</dbReference>
<name>A0A9D2Z349_NOTFU</name>
<feature type="region of interest" description="Disordered" evidence="9">
    <location>
        <begin position="332"/>
        <end position="357"/>
    </location>
</feature>
<evidence type="ECO:0000256" key="2">
    <source>
        <dbReference type="ARBA" id="ARBA00022454"/>
    </source>
</evidence>
<dbReference type="KEGG" id="nfu:107378199"/>
<dbReference type="PANTHER" id="PTHR14030:SF26">
    <property type="entry name" value="MITOTIC CHECKPOINT SERINE_THREONINE-PROTEIN KINASE BUB1"/>
    <property type="match status" value="1"/>
</dbReference>
<feature type="compositionally biased region" description="Polar residues" evidence="9">
    <location>
        <begin position="343"/>
        <end position="352"/>
    </location>
</feature>
<dbReference type="InterPro" id="IPR011009">
    <property type="entry name" value="Kinase-like_dom_sf"/>
</dbReference>
<dbReference type="Gene3D" id="6.10.130.20">
    <property type="match status" value="1"/>
</dbReference>
<gene>
    <name evidence="12" type="primary">bub1</name>
    <name evidence="12" type="ORF">G4P62_004728</name>
</gene>
<dbReference type="Pfam" id="PF08311">
    <property type="entry name" value="Mad3_BUB1_I"/>
    <property type="match status" value="1"/>
</dbReference>
<keyword evidence="3 7" id="KW-0547">Nucleotide-binding</keyword>
<feature type="coiled-coil region" evidence="8">
    <location>
        <begin position="250"/>
        <end position="277"/>
    </location>
</feature>
<protein>
    <submittedName>
        <fullName evidence="12">Transcript variant X1</fullName>
    </submittedName>
</protein>
<feature type="region of interest" description="Disordered" evidence="9">
    <location>
        <begin position="626"/>
        <end position="649"/>
    </location>
</feature>
<feature type="compositionally biased region" description="Polar residues" evidence="9">
    <location>
        <begin position="146"/>
        <end position="158"/>
    </location>
</feature>
<dbReference type="SMART" id="SM00777">
    <property type="entry name" value="Mad3_BUB1_I"/>
    <property type="match status" value="1"/>
</dbReference>
<proteinExistence type="predicted"/>
<dbReference type="Pfam" id="PF00069">
    <property type="entry name" value="Pkinase"/>
    <property type="match status" value="1"/>
</dbReference>
<keyword evidence="8" id="KW-0175">Coiled coil</keyword>
<dbReference type="Gene3D" id="1.10.510.10">
    <property type="entry name" value="Transferase(Phosphotransferase) domain 1"/>
    <property type="match status" value="1"/>
</dbReference>
<evidence type="ECO:0000256" key="4">
    <source>
        <dbReference type="ARBA" id="ARBA00022838"/>
    </source>
</evidence>
<dbReference type="GO" id="GO:0000776">
    <property type="term" value="C:kinetochore"/>
    <property type="evidence" value="ECO:0007669"/>
    <property type="project" value="UniProtKB-KW"/>
</dbReference>
<evidence type="ECO:0000256" key="5">
    <source>
        <dbReference type="ARBA" id="ARBA00022840"/>
    </source>
</evidence>
<evidence type="ECO:0000256" key="7">
    <source>
        <dbReference type="PROSITE-ProRule" id="PRU10141"/>
    </source>
</evidence>
<dbReference type="Gene3D" id="1.25.40.430">
    <property type="match status" value="1"/>
</dbReference>
<dbReference type="EMBL" id="JAAVVJ010000001">
    <property type="protein sequence ID" value="KAF7231396.1"/>
    <property type="molecule type" value="Genomic_DNA"/>
</dbReference>
<dbReference type="InterPro" id="IPR015661">
    <property type="entry name" value="Bub1/Mad3"/>
</dbReference>
<feature type="domain" description="BUB1 N-terminal" evidence="11">
    <location>
        <begin position="10"/>
        <end position="170"/>
    </location>
</feature>
<evidence type="ECO:0000259" key="11">
    <source>
        <dbReference type="PROSITE" id="PS51489"/>
    </source>
</evidence>
<evidence type="ECO:0000256" key="6">
    <source>
        <dbReference type="ARBA" id="ARBA00023328"/>
    </source>
</evidence>
<dbReference type="OrthoDB" id="248495at2759"/>
<dbReference type="SMART" id="SM00220">
    <property type="entry name" value="S_TKc"/>
    <property type="match status" value="1"/>
</dbReference>
<keyword evidence="4" id="KW-0995">Kinetochore</keyword>
<accession>A0A9D2Z349</accession>
<dbReference type="GO" id="GO:0051754">
    <property type="term" value="P:meiotic sister chromatid cohesion, centromeric"/>
    <property type="evidence" value="ECO:0007669"/>
    <property type="project" value="TreeGrafter"/>
</dbReference>
<feature type="domain" description="Protein kinase" evidence="10">
    <location>
        <begin position="874"/>
        <end position="1170"/>
    </location>
</feature>
<dbReference type="GO" id="GO:0004672">
    <property type="term" value="F:protein kinase activity"/>
    <property type="evidence" value="ECO:0007669"/>
    <property type="project" value="InterPro"/>
</dbReference>
<feature type="region of interest" description="Disordered" evidence="9">
    <location>
        <begin position="285"/>
        <end position="318"/>
    </location>
</feature>
<keyword evidence="2" id="KW-0158">Chromosome</keyword>
<dbReference type="InterPro" id="IPR017441">
    <property type="entry name" value="Protein_kinase_ATP_BS"/>
</dbReference>
<dbReference type="InterPro" id="IPR000719">
    <property type="entry name" value="Prot_kinase_dom"/>
</dbReference>
<reference evidence="12" key="1">
    <citation type="submission" date="2020-03" db="EMBL/GenBank/DDBJ databases">
        <title>Intra-Species Differences in Population Size shape Life History and Genome Evolution.</title>
        <authorList>
            <person name="Willemsen D."/>
            <person name="Cui R."/>
            <person name="Valenzano D.R."/>
        </authorList>
    </citation>
    <scope>NUCLEOTIDE SEQUENCE</scope>
    <source>
        <strain evidence="12">GRZ</strain>
        <tissue evidence="12">Whole</tissue>
    </source>
</reference>
<feature type="region of interest" description="Disordered" evidence="9">
    <location>
        <begin position="145"/>
        <end position="187"/>
    </location>
</feature>
<dbReference type="PANTHER" id="PTHR14030">
    <property type="entry name" value="MITOTIC CHECKPOINT SERINE/THREONINE-PROTEIN KINASE BUB1"/>
    <property type="match status" value="1"/>
</dbReference>
<feature type="region of interest" description="Disordered" evidence="9">
    <location>
        <begin position="394"/>
        <end position="434"/>
    </location>
</feature>
<evidence type="ECO:0000256" key="3">
    <source>
        <dbReference type="ARBA" id="ARBA00022741"/>
    </source>
</evidence>
<comment type="caution">
    <text evidence="12">The sequence shown here is derived from an EMBL/GenBank/DDBJ whole genome shotgun (WGS) entry which is preliminary data.</text>
</comment>
<dbReference type="OMA" id="TSDYTVW"/>
<evidence type="ECO:0000256" key="9">
    <source>
        <dbReference type="SAM" id="MobiDB-lite"/>
    </source>
</evidence>
<dbReference type="InterPro" id="IPR013212">
    <property type="entry name" value="Mad3/Bub1_I"/>
</dbReference>